<evidence type="ECO:0000313" key="6">
    <source>
        <dbReference type="Proteomes" id="UP001443914"/>
    </source>
</evidence>
<feature type="domain" description="Aminotransferase class I/classII large" evidence="4">
    <location>
        <begin position="148"/>
        <end position="527"/>
    </location>
</feature>
<dbReference type="Proteomes" id="UP001443914">
    <property type="component" value="Unassembled WGS sequence"/>
</dbReference>
<dbReference type="GO" id="GO:0030170">
    <property type="term" value="F:pyridoxal phosphate binding"/>
    <property type="evidence" value="ECO:0007669"/>
    <property type="project" value="InterPro"/>
</dbReference>
<dbReference type="PRINTS" id="PR00753">
    <property type="entry name" value="ACCSYNTHASE"/>
</dbReference>
<protein>
    <recommendedName>
        <fullName evidence="4">Aminotransferase class I/classII large domain-containing protein</fullName>
    </recommendedName>
</protein>
<feature type="region of interest" description="Disordered" evidence="2">
    <location>
        <begin position="62"/>
        <end position="84"/>
    </location>
</feature>
<dbReference type="InterPro" id="IPR015422">
    <property type="entry name" value="PyrdxlP-dep_Trfase_small"/>
</dbReference>
<keyword evidence="6" id="KW-1185">Reference proteome</keyword>
<accession>A0AAW1GWV8</accession>
<feature type="compositionally biased region" description="Basic and acidic residues" evidence="2">
    <location>
        <begin position="62"/>
        <end position="81"/>
    </location>
</feature>
<organism evidence="5 6">
    <name type="scientific">Saponaria officinalis</name>
    <name type="common">Common soapwort</name>
    <name type="synonym">Lychnis saponaria</name>
    <dbReference type="NCBI Taxonomy" id="3572"/>
    <lineage>
        <taxon>Eukaryota</taxon>
        <taxon>Viridiplantae</taxon>
        <taxon>Streptophyta</taxon>
        <taxon>Embryophyta</taxon>
        <taxon>Tracheophyta</taxon>
        <taxon>Spermatophyta</taxon>
        <taxon>Magnoliopsida</taxon>
        <taxon>eudicotyledons</taxon>
        <taxon>Gunneridae</taxon>
        <taxon>Pentapetalae</taxon>
        <taxon>Caryophyllales</taxon>
        <taxon>Caryophyllaceae</taxon>
        <taxon>Caryophylleae</taxon>
        <taxon>Saponaria</taxon>
    </lineage>
</organism>
<comment type="caution">
    <text evidence="5">The sequence shown here is derived from an EMBL/GenBank/DDBJ whole genome shotgun (WGS) entry which is preliminary data.</text>
</comment>
<dbReference type="InterPro" id="IPR004839">
    <property type="entry name" value="Aminotransferase_I/II_large"/>
</dbReference>
<dbReference type="Gene3D" id="3.40.640.10">
    <property type="entry name" value="Type I PLP-dependent aspartate aminotransferase-like (Major domain)"/>
    <property type="match status" value="1"/>
</dbReference>
<dbReference type="Gene3D" id="3.90.1150.10">
    <property type="entry name" value="Aspartate Aminotransferase, domain 1"/>
    <property type="match status" value="1"/>
</dbReference>
<gene>
    <name evidence="5" type="ORF">RND81_13G044700</name>
</gene>
<evidence type="ECO:0000313" key="5">
    <source>
        <dbReference type="EMBL" id="KAK9668250.1"/>
    </source>
</evidence>
<keyword evidence="3" id="KW-0812">Transmembrane</keyword>
<feature type="region of interest" description="Disordered" evidence="2">
    <location>
        <begin position="97"/>
        <end position="117"/>
    </location>
</feature>
<dbReference type="CDD" id="cd00609">
    <property type="entry name" value="AAT_like"/>
    <property type="match status" value="1"/>
</dbReference>
<dbReference type="AlphaFoldDB" id="A0AAW1GWV8"/>
<name>A0AAW1GWV8_SAPOF</name>
<dbReference type="InterPro" id="IPR015424">
    <property type="entry name" value="PyrdxlP-dep_Trfase"/>
</dbReference>
<keyword evidence="3" id="KW-0472">Membrane</keyword>
<evidence type="ECO:0000256" key="3">
    <source>
        <dbReference type="SAM" id="Phobius"/>
    </source>
</evidence>
<dbReference type="InterPro" id="IPR015421">
    <property type="entry name" value="PyrdxlP-dep_Trfase_major"/>
</dbReference>
<evidence type="ECO:0000256" key="2">
    <source>
        <dbReference type="SAM" id="MobiDB-lite"/>
    </source>
</evidence>
<keyword evidence="3" id="KW-1133">Transmembrane helix</keyword>
<feature type="transmembrane region" description="Helical" evidence="3">
    <location>
        <begin position="38"/>
        <end position="57"/>
    </location>
</feature>
<evidence type="ECO:0000256" key="1">
    <source>
        <dbReference type="ARBA" id="ARBA00022898"/>
    </source>
</evidence>
<proteinExistence type="predicted"/>
<evidence type="ECO:0000259" key="4">
    <source>
        <dbReference type="Pfam" id="PF00155"/>
    </source>
</evidence>
<dbReference type="EMBL" id="JBDFQZ010000013">
    <property type="protein sequence ID" value="KAK9668250.1"/>
    <property type="molecule type" value="Genomic_DNA"/>
</dbReference>
<dbReference type="GO" id="GO:0006520">
    <property type="term" value="P:amino acid metabolic process"/>
    <property type="evidence" value="ECO:0007669"/>
    <property type="project" value="TreeGrafter"/>
</dbReference>
<dbReference type="Pfam" id="PF00155">
    <property type="entry name" value="Aminotran_1_2"/>
    <property type="match status" value="1"/>
</dbReference>
<keyword evidence="1" id="KW-0663">Pyridoxal phosphate</keyword>
<reference evidence="5" key="1">
    <citation type="submission" date="2024-03" db="EMBL/GenBank/DDBJ databases">
        <title>WGS assembly of Saponaria officinalis var. Norfolk2.</title>
        <authorList>
            <person name="Jenkins J."/>
            <person name="Shu S."/>
            <person name="Grimwood J."/>
            <person name="Barry K."/>
            <person name="Goodstein D."/>
            <person name="Schmutz J."/>
            <person name="Leebens-Mack J."/>
            <person name="Osbourn A."/>
        </authorList>
    </citation>
    <scope>NUCLEOTIDE SEQUENCE [LARGE SCALE GENOMIC DNA]</scope>
    <source>
        <strain evidence="5">JIC</strain>
    </source>
</reference>
<dbReference type="GO" id="GO:0008793">
    <property type="term" value="F:aromatic-amino-acid transaminase activity"/>
    <property type="evidence" value="ECO:0007669"/>
    <property type="project" value="TreeGrafter"/>
</dbReference>
<dbReference type="SUPFAM" id="SSF53383">
    <property type="entry name" value="PLP-dependent transferases"/>
    <property type="match status" value="1"/>
</dbReference>
<dbReference type="PANTHER" id="PTHR43795">
    <property type="entry name" value="BIFUNCTIONAL ASPARTATE AMINOTRANSFERASE AND GLUTAMATE/ASPARTATE-PREPHENATE AMINOTRANSFERASE-RELATED"/>
    <property type="match status" value="1"/>
</dbReference>
<sequence>MTISSTTTKPKPTTTVHDGAPAMRIIVPLQGLVQGRGGLFLGSVIPCALFYFLQLYLKRHRPEPEPEPEHEPEPEGRDRPASSEVVVGGLERSYSRTHLFSPRGSGQAHLSARSGKGGDSPYFVGLGRVSEDPYDELSNSDGVIQLGLLNNHMCIDLVREWMVENAKEAIMRQEFHVSGIANYQPFDGMIDLKIALFTIQAVAEFMSGITERRVNFNPLRIVLTAGATPAIEILSFCLADHGNAFLVPAPYFPSFDRDIKWRAGVELIPVPCRSADNFNLSITALDRAYNQSKKRGLKVRAILISNPSNPVGKLLSREMLYGLIDFATEKNIHIISNESFVGLNHGSDEFISMAEVVESDDVERNRVHILYNLSEDLSLSGFNTSVIYSFNDNLVTAAKKMARFSPVSALTQKLLVSMLSDERFIQSLVQTNRERLQNIHVKFVSALKELGIESIEGHGSSYCWVDMSGMIRSYSEKGELELWEKLLNVAKINVIPGSSCHCVEPGWFQCCITMLTEKDVPVVVERISRIVDTCKSRG</sequence>
<dbReference type="InterPro" id="IPR050478">
    <property type="entry name" value="Ethylene_sulfur-biosynth"/>
</dbReference>
<dbReference type="PANTHER" id="PTHR43795:SF85">
    <property type="entry name" value="AMINOTRANSFERASE ACS10-RELATED"/>
    <property type="match status" value="1"/>
</dbReference>
<dbReference type="GO" id="GO:0004069">
    <property type="term" value="F:L-aspartate:2-oxoglutarate aminotransferase activity"/>
    <property type="evidence" value="ECO:0007669"/>
    <property type="project" value="TreeGrafter"/>
</dbReference>